<gene>
    <name evidence="1" type="ORF">JO380_001625</name>
</gene>
<keyword evidence="2" id="KW-1185">Reference proteome</keyword>
<comment type="caution">
    <text evidence="1">The sequence shown here is derived from an EMBL/GenBank/DDBJ whole genome shotgun (WGS) entry which is preliminary data.</text>
</comment>
<dbReference type="Proteomes" id="UP001240250">
    <property type="component" value="Unassembled WGS sequence"/>
</dbReference>
<name>A0ABU0GK01_9CELL</name>
<reference evidence="1 2" key="1">
    <citation type="submission" date="2023-07" db="EMBL/GenBank/DDBJ databases">
        <title>Sequencing the genomes of 1000 actinobacteria strains.</title>
        <authorList>
            <person name="Klenk H.-P."/>
        </authorList>
    </citation>
    <scope>NUCLEOTIDE SEQUENCE [LARGE SCALE GENOMIC DNA]</scope>
    <source>
        <strain evidence="1 2">DSM 14785</strain>
    </source>
</reference>
<evidence type="ECO:0000313" key="1">
    <source>
        <dbReference type="EMBL" id="MDQ0425244.1"/>
    </source>
</evidence>
<evidence type="ECO:0000313" key="2">
    <source>
        <dbReference type="Proteomes" id="UP001240250"/>
    </source>
</evidence>
<proteinExistence type="predicted"/>
<organism evidence="1 2">
    <name type="scientific">Cellulomonas iranensis</name>
    <dbReference type="NCBI Taxonomy" id="76862"/>
    <lineage>
        <taxon>Bacteria</taxon>
        <taxon>Bacillati</taxon>
        <taxon>Actinomycetota</taxon>
        <taxon>Actinomycetes</taxon>
        <taxon>Micrococcales</taxon>
        <taxon>Cellulomonadaceae</taxon>
        <taxon>Cellulomonas</taxon>
    </lineage>
</organism>
<protein>
    <submittedName>
        <fullName evidence="1">Uncharacterized protein</fullName>
    </submittedName>
</protein>
<sequence length="156" mass="16706">MTGPAQGVPHRHSGLDRGISAPRFATFEHAAGGDPGLARDLYVWNRDLSVAFLADIAILEVALRNAIRDAATAAWGAHWYSDPTVVLDDRSTRQLSSAWASLPDSVKRRAQDPDVPGRLVAQCMFGFWTNLLDAGGTSASHRAASPPTTMRSGTPL</sequence>
<dbReference type="RefSeq" id="WP_217997365.1">
    <property type="nucleotide sequence ID" value="NZ_JAUSVM010000001.1"/>
</dbReference>
<accession>A0ABU0GK01</accession>
<dbReference type="EMBL" id="JAUSVM010000001">
    <property type="protein sequence ID" value="MDQ0425244.1"/>
    <property type="molecule type" value="Genomic_DNA"/>
</dbReference>